<evidence type="ECO:0000313" key="4">
    <source>
        <dbReference type="EMBL" id="MBC5679367.1"/>
    </source>
</evidence>
<reference evidence="4 5" key="1">
    <citation type="submission" date="2020-08" db="EMBL/GenBank/DDBJ databases">
        <title>Genome public.</title>
        <authorList>
            <person name="Liu C."/>
            <person name="Sun Q."/>
        </authorList>
    </citation>
    <scope>NUCLEOTIDE SEQUENCE [LARGE SCALE GENOMIC DNA]</scope>
    <source>
        <strain evidence="4 5">NSJ-43</strain>
    </source>
</reference>
<organism evidence="4 5">
    <name type="scientific">Lachnospira hominis</name>
    <name type="common">ex Liu et al. 2021</name>
    <dbReference type="NCBI Taxonomy" id="2763051"/>
    <lineage>
        <taxon>Bacteria</taxon>
        <taxon>Bacillati</taxon>
        <taxon>Bacillota</taxon>
        <taxon>Clostridia</taxon>
        <taxon>Lachnospirales</taxon>
        <taxon>Lachnospiraceae</taxon>
        <taxon>Lachnospira</taxon>
    </lineage>
</organism>
<accession>A0ABR7FVY7</accession>
<keyword evidence="5" id="KW-1185">Reference proteome</keyword>
<dbReference type="Proteomes" id="UP000628463">
    <property type="component" value="Unassembled WGS sequence"/>
</dbReference>
<proteinExistence type="predicted"/>
<name>A0ABR7FVY7_9FIRM</name>
<comment type="caution">
    <text evidence="4">The sequence shown here is derived from an EMBL/GenBank/DDBJ whole genome shotgun (WGS) entry which is preliminary data.</text>
</comment>
<keyword evidence="1" id="KW-0732">Signal</keyword>
<feature type="domain" description="DUF4352" evidence="3">
    <location>
        <begin position="54"/>
        <end position="175"/>
    </location>
</feature>
<evidence type="ECO:0000256" key="1">
    <source>
        <dbReference type="ARBA" id="ARBA00022729"/>
    </source>
</evidence>
<dbReference type="RefSeq" id="WP_021865877.1">
    <property type="nucleotide sequence ID" value="NZ_JACOPD010000001.1"/>
</dbReference>
<evidence type="ECO:0000256" key="2">
    <source>
        <dbReference type="SAM" id="MobiDB-lite"/>
    </source>
</evidence>
<dbReference type="EMBL" id="JACOPD010000001">
    <property type="protein sequence ID" value="MBC5679367.1"/>
    <property type="molecule type" value="Genomic_DNA"/>
</dbReference>
<evidence type="ECO:0000313" key="5">
    <source>
        <dbReference type="Proteomes" id="UP000628463"/>
    </source>
</evidence>
<dbReference type="InterPro" id="IPR029051">
    <property type="entry name" value="DUF4352"/>
</dbReference>
<dbReference type="Gene3D" id="2.60.40.1240">
    <property type="match status" value="1"/>
</dbReference>
<dbReference type="Pfam" id="PF11611">
    <property type="entry name" value="DUF4352"/>
    <property type="match status" value="1"/>
</dbReference>
<gene>
    <name evidence="4" type="ORF">H8S01_00090</name>
</gene>
<protein>
    <submittedName>
        <fullName evidence="4">DUF5067 domain-containing protein</fullName>
    </submittedName>
</protein>
<dbReference type="InterPro" id="IPR029050">
    <property type="entry name" value="Immunoprotect_excell_Ig-like"/>
</dbReference>
<evidence type="ECO:0000259" key="3">
    <source>
        <dbReference type="Pfam" id="PF11611"/>
    </source>
</evidence>
<feature type="region of interest" description="Disordered" evidence="2">
    <location>
        <begin position="27"/>
        <end position="55"/>
    </location>
</feature>
<feature type="compositionally biased region" description="Low complexity" evidence="2">
    <location>
        <begin position="27"/>
        <end position="43"/>
    </location>
</feature>
<sequence length="184" mass="19480">MKKKKWPIVVIVIAVIVIIGAAAGGSSAKKVSSSDGASQGVSSNTTPSSDKTTFGIGDTAELKSVQMTLVNAEEFGGADFFTPQDGYVFVGCEFEIANNSKNEINVSSYVSFNAYCDGYAISQSMTGASAWDKNGKKTLDGTVAPGKKLSGVIVYEVPSDWKELEVSYSPSFWGKAMTFIVPKN</sequence>